<dbReference type="AlphaFoldDB" id="A0AA41STJ2"/>
<comment type="caution">
    <text evidence="1">The sequence shown here is derived from an EMBL/GenBank/DDBJ whole genome shotgun (WGS) entry which is preliminary data.</text>
</comment>
<protein>
    <submittedName>
        <fullName evidence="1">Lymphokine-activated killer T-cell-originated protein kinase</fullName>
    </submittedName>
</protein>
<reference evidence="1" key="1">
    <citation type="submission" date="2020-03" db="EMBL/GenBank/DDBJ databases">
        <title>Studies in the Genomics of Life Span.</title>
        <authorList>
            <person name="Glass D."/>
        </authorList>
    </citation>
    <scope>NUCLEOTIDE SEQUENCE</scope>
    <source>
        <strain evidence="1">SUZIE</strain>
        <tissue evidence="1">Muscle</tissue>
    </source>
</reference>
<dbReference type="EMBL" id="JAATJV010186700">
    <property type="protein sequence ID" value="MBZ3872386.1"/>
    <property type="molecule type" value="Genomic_DNA"/>
</dbReference>
<dbReference type="GO" id="GO:0016301">
    <property type="term" value="F:kinase activity"/>
    <property type="evidence" value="ECO:0007669"/>
    <property type="project" value="UniProtKB-KW"/>
</dbReference>
<keyword evidence="1" id="KW-0808">Transferase</keyword>
<sequence length="68" mass="7740">MTDETLDESNFNDEEYCADLGTKSPFKMEELDGSYQKVIKLFSICTDEDPKDCPFTAHVVEALELDNL</sequence>
<organism evidence="1 2">
    <name type="scientific">Sciurus carolinensis</name>
    <name type="common">Eastern gray squirrel</name>
    <dbReference type="NCBI Taxonomy" id="30640"/>
    <lineage>
        <taxon>Eukaryota</taxon>
        <taxon>Metazoa</taxon>
        <taxon>Chordata</taxon>
        <taxon>Craniata</taxon>
        <taxon>Vertebrata</taxon>
        <taxon>Euteleostomi</taxon>
        <taxon>Mammalia</taxon>
        <taxon>Eutheria</taxon>
        <taxon>Euarchontoglires</taxon>
        <taxon>Glires</taxon>
        <taxon>Rodentia</taxon>
        <taxon>Sciuromorpha</taxon>
        <taxon>Sciuridae</taxon>
        <taxon>Sciurinae</taxon>
        <taxon>Sciurini</taxon>
        <taxon>Sciurus</taxon>
    </lineage>
</organism>
<keyword evidence="1" id="KW-0418">Kinase</keyword>
<evidence type="ECO:0000313" key="2">
    <source>
        <dbReference type="Proteomes" id="UP001166674"/>
    </source>
</evidence>
<evidence type="ECO:0000313" key="1">
    <source>
        <dbReference type="EMBL" id="MBZ3872386.1"/>
    </source>
</evidence>
<dbReference type="Proteomes" id="UP001166674">
    <property type="component" value="Unassembled WGS sequence"/>
</dbReference>
<gene>
    <name evidence="1" type="ORF">SUZIE_117675</name>
</gene>
<accession>A0AA41STJ2</accession>
<proteinExistence type="predicted"/>
<name>A0AA41STJ2_SCICA</name>
<keyword evidence="2" id="KW-1185">Reference proteome</keyword>